<evidence type="ECO:0000256" key="13">
    <source>
        <dbReference type="SAM" id="MobiDB-lite"/>
    </source>
</evidence>
<comment type="subcellular location">
    <subcellularLocation>
        <location evidence="1">Membrane</location>
        <topology evidence="1">Single-pass type I membrane protein</topology>
    </subcellularLocation>
</comment>
<evidence type="ECO:0000256" key="8">
    <source>
        <dbReference type="ARBA" id="ARBA00023157"/>
    </source>
</evidence>
<dbReference type="Pfam" id="PF00041">
    <property type="entry name" value="fn3"/>
    <property type="match status" value="2"/>
</dbReference>
<dbReference type="Pfam" id="PF17963">
    <property type="entry name" value="Big_9"/>
    <property type="match status" value="5"/>
</dbReference>
<evidence type="ECO:0000256" key="9">
    <source>
        <dbReference type="ARBA" id="ARBA00023170"/>
    </source>
</evidence>
<evidence type="ECO:0000256" key="10">
    <source>
        <dbReference type="ARBA" id="ARBA00023180"/>
    </source>
</evidence>
<evidence type="ECO:0000313" key="17">
    <source>
        <dbReference type="Proteomes" id="UP001589608"/>
    </source>
</evidence>
<accession>A0ABV5MK08</accession>
<dbReference type="InterPro" id="IPR036116">
    <property type="entry name" value="FN3_sf"/>
</dbReference>
<dbReference type="InterPro" id="IPR013783">
    <property type="entry name" value="Ig-like_fold"/>
</dbReference>
<evidence type="ECO:0000256" key="3">
    <source>
        <dbReference type="ARBA" id="ARBA00022692"/>
    </source>
</evidence>
<keyword evidence="3" id="KW-0812">Transmembrane</keyword>
<evidence type="ECO:0000256" key="1">
    <source>
        <dbReference type="ARBA" id="ARBA00004479"/>
    </source>
</evidence>
<dbReference type="InterPro" id="IPR003961">
    <property type="entry name" value="FN3_dom"/>
</dbReference>
<comment type="similarity">
    <text evidence="2">Belongs to the type I cytokine receptor family. Type 2 subfamily.</text>
</comment>
<evidence type="ECO:0000313" key="16">
    <source>
        <dbReference type="EMBL" id="MFB9449197.1"/>
    </source>
</evidence>
<keyword evidence="6" id="KW-1133">Transmembrane helix</keyword>
<keyword evidence="11" id="KW-0378">Hydrolase</keyword>
<feature type="chain" id="PRO_5046594190" evidence="14">
    <location>
        <begin position="28"/>
        <end position="2049"/>
    </location>
</feature>
<evidence type="ECO:0000256" key="5">
    <source>
        <dbReference type="ARBA" id="ARBA00022737"/>
    </source>
</evidence>
<keyword evidence="10" id="KW-0325">Glycoprotein</keyword>
<feature type="signal peptide" evidence="14">
    <location>
        <begin position="1"/>
        <end position="27"/>
    </location>
</feature>
<dbReference type="PROSITE" id="PS01353">
    <property type="entry name" value="HEMATOPO_REC_L_F2"/>
    <property type="match status" value="1"/>
</dbReference>
<evidence type="ECO:0000256" key="7">
    <source>
        <dbReference type="ARBA" id="ARBA00023136"/>
    </source>
</evidence>
<keyword evidence="9" id="KW-0675">Receptor</keyword>
<dbReference type="RefSeq" id="WP_223092862.1">
    <property type="nucleotide sequence ID" value="NZ_CP061913.1"/>
</dbReference>
<evidence type="ECO:0000256" key="2">
    <source>
        <dbReference type="ARBA" id="ARBA00008921"/>
    </source>
</evidence>
<evidence type="ECO:0000256" key="6">
    <source>
        <dbReference type="ARBA" id="ARBA00022989"/>
    </source>
</evidence>
<dbReference type="Proteomes" id="UP001589608">
    <property type="component" value="Unassembled WGS sequence"/>
</dbReference>
<dbReference type="InterPro" id="IPR003529">
    <property type="entry name" value="Hematopoietin_rcpt_Gp130_CS"/>
</dbReference>
<name>A0ABV5MK08_9ACTN</name>
<dbReference type="Gene3D" id="2.60.40.10">
    <property type="entry name" value="Immunoglobulins"/>
    <property type="match status" value="3"/>
</dbReference>
<feature type="compositionally biased region" description="Low complexity" evidence="13">
    <location>
        <begin position="383"/>
        <end position="394"/>
    </location>
</feature>
<evidence type="ECO:0000256" key="4">
    <source>
        <dbReference type="ARBA" id="ARBA00022729"/>
    </source>
</evidence>
<dbReference type="PANTHER" id="PTHR13817">
    <property type="entry name" value="TITIN"/>
    <property type="match status" value="1"/>
</dbReference>
<keyword evidence="4 14" id="KW-0732">Signal</keyword>
<dbReference type="SMART" id="SM00060">
    <property type="entry name" value="FN3"/>
    <property type="match status" value="4"/>
</dbReference>
<dbReference type="InterPro" id="IPR050964">
    <property type="entry name" value="Striated_Muscle_Regulatory"/>
</dbReference>
<keyword evidence="11" id="KW-0326">Glycosidase</keyword>
<sequence length="2049" mass="204238">MRRLRLRWRTTASAAVLAAGAAVFVLAAVTAEGVPVRHVDLHDGGIWVTSDHDGLFGRLNKPAGALDAAFNPPGGAQPAYTLDVVQDGDAAAAWDRGAGKLLPIDPARAAIVGDQGASVGAEQDVQLAGGTLAVLDAKTGKIWAVRAGAGRGPIGLGGLDQQGMPVATVGDRAALAVGRDGTIHAVSAAGRVATVSVEGSGFASPQYTNLGHAIGDPHVTVVGSTLVALDGRTGALTVAGGGSADLGGDAHAVLQQPGPAAGTVVVATGRALLGVELKTGHAAQLATVASGTPTAPVRLDNCVHAAWSGAGGGYLRSCDAAPATRGNLKDAGVLERPVFRVNRGAIVLNDLTSGAVWDLGDQRRVDNWSAVRPPPVPKDGDKNQNNQLTNAALQKPPKAVDDTWGARPGRTTLLHVLDNDSDPGGSILAITAVTAPDNPQARVTIAADGQTVAITVPAAGPAVHFRYTVDDGRNNASAQVTVQIRGPGDNQAPKVRAGYLAPARTVASGGQLSIPVIGDWRDFDGDPIGLVDAAAKAGTVTTTPDGGLSYTAPVPGGVQHLTYRVSDGIGAPASGAVDVTVQAPTATVAVAAVTQPDVARGEVGLPITIRPLDNDLPGADPADPAAHLALAGDVAGPAGTTVVTNLKTGTVVLSAAKPGPYLLTYKAAFGNAPFAAGSIRVDVVPVPTSPAPPVAMPDAVVLHGQLPATVDVLANDFDPAGQVLVVQHAQAADPASRLSVAVVQGHWLRIAALDAAGVPAPQLVHYTVTDGITAPVSGDVTVTRLIDAADTRPVPSDDYATVRAGDSVTVAVLDNDTNPGGAAMSLAGDVTGAPGPGQLSVTGARGGGPDQLGRAYVAGNLVRYVPPATLSAPLSVTVDYAVRNAAGDQAIGHLRVSVVPPPGAGTPNRPPAPLPIEARATAGQTLTLRIATAGVDPDGDSVAVTGVASAPTLGRVLSVNATSLVYQAYPTSAGTDTFTYRVVDRFGLAGESTVRVGVTPPGAPQPPVAVDDDITAAPGAHLHADVLANDLYAADDTVTVSLVDDAGAAVRGPLGPIDVTAPDLSGKPLTVVYALSDGLGRPSLATLTVHSQRDVDLPPVAVDAYPAVDKGAASITVDVLAACADPDGAAADLVLAHAYDPETSIVDGKLVIKVTGPPRTVPFEIRDPGGATAIGLVHVPAPGAGAPYAKPGATVKVDRNGATTVPLADYVVDPAGKPVRLTTVDRVWAAPAAGVTAKAAGEHDVALAAHGDYTGPASVTFEVTDGATLTDQAAQTAVVTLPVQVGPPTPVLHCPSDPVPVVEGGAPLAIDVTSVCHVWAPDRATLPGLSYTAAWHRAIPGVSIGGAGTHTVGVTAEAGAVPGAGGTIAVGVAGSDAVVTDLPVIVAAAAPPSVGAVTVDGVKAGDTATVDMSRYVRSELRRPVISAVSVSQSEGMPATATSDGATVRLTPSAEAHGTLTFVVTMTDVADRGRADRRVTGRITLHVLGVPDAPGTPAIDRTVLSRSVSVSWAAPASNGAPVDTYEVDYPGGSQRCAASPCLITGLTNGRTYTFTVKAHNLVGWSRPSGTSEGAEPNTVPGAVTGLTASDPQDGTLRLAWAAPPNDGTPVLRYDVSWSGGGRASATGPGLTATGLDNDIVYTFTVIAVNAKGPGEAATVQGQSAGVPATPAAPAAASANSADSAARAVTLSWPASDPNGPGPVTYAVTRTGGGTRTVCTGVTARQCTDDGLANDGTVYTYSLSATNGVAGHTSAASPGTTVEAAATPGAVGRLSATPTGVDGQATLQFDAPASHGATSTVSCTYGGTTCGTWTFPPGGQSGVSETVNGLPNGQNVTVSLQDCNGSRGGNGAGAQCGPTATAGVTTYGPLKNLNIQTSASGTAVNFTISVDPNGKPATVTVQTSRQTQTFTTGVGAWSWSGSDTMGYSQTDTITVTVADSGRSALTGSKSQATPPPPPTVTLSKGARCGGGGGAACAGGVCSSASCAYIHVQTANFTGNVTCTFDSQHGPGGFITQTWGPNQSKDSGNWYGYPGEWVRATCGGVTGQMTWS</sequence>
<feature type="domain" description="Fibronectin type-III" evidence="15">
    <location>
        <begin position="1581"/>
        <end position="1668"/>
    </location>
</feature>
<keyword evidence="12" id="KW-0624">Polysaccharide degradation</keyword>
<keyword evidence="5" id="KW-0677">Repeat</keyword>
<keyword evidence="7" id="KW-0472">Membrane</keyword>
<dbReference type="SUPFAM" id="SSF49265">
    <property type="entry name" value="Fibronectin type III"/>
    <property type="match status" value="2"/>
</dbReference>
<comment type="caution">
    <text evidence="16">The sequence shown here is derived from an EMBL/GenBank/DDBJ whole genome shotgun (WGS) entry which is preliminary data.</text>
</comment>
<evidence type="ECO:0000256" key="11">
    <source>
        <dbReference type="ARBA" id="ARBA00023295"/>
    </source>
</evidence>
<dbReference type="EMBL" id="JBHMCA010000063">
    <property type="protein sequence ID" value="MFB9449197.1"/>
    <property type="molecule type" value="Genomic_DNA"/>
</dbReference>
<dbReference type="PROSITE" id="PS50853">
    <property type="entry name" value="FN3"/>
    <property type="match status" value="2"/>
</dbReference>
<keyword evidence="12" id="KW-0119">Carbohydrate metabolism</keyword>
<evidence type="ECO:0000259" key="15">
    <source>
        <dbReference type="PROSITE" id="PS50853"/>
    </source>
</evidence>
<feature type="region of interest" description="Disordered" evidence="13">
    <location>
        <begin position="372"/>
        <end position="400"/>
    </location>
</feature>
<organism evidence="16 17">
    <name type="scientific">Dactylosporangium vinaceum</name>
    <dbReference type="NCBI Taxonomy" id="53362"/>
    <lineage>
        <taxon>Bacteria</taxon>
        <taxon>Bacillati</taxon>
        <taxon>Actinomycetota</taxon>
        <taxon>Actinomycetes</taxon>
        <taxon>Micromonosporales</taxon>
        <taxon>Micromonosporaceae</taxon>
        <taxon>Dactylosporangium</taxon>
    </lineage>
</organism>
<protein>
    <submittedName>
        <fullName evidence="16">Ig-like domain-containing protein</fullName>
    </submittedName>
</protein>
<reference evidence="16 17" key="1">
    <citation type="submission" date="2024-09" db="EMBL/GenBank/DDBJ databases">
        <authorList>
            <person name="Sun Q."/>
            <person name="Mori K."/>
        </authorList>
    </citation>
    <scope>NUCLEOTIDE SEQUENCE [LARGE SCALE GENOMIC DNA]</scope>
    <source>
        <strain evidence="16 17">JCM 3307</strain>
    </source>
</reference>
<dbReference type="CDD" id="cd00063">
    <property type="entry name" value="FN3"/>
    <property type="match status" value="2"/>
</dbReference>
<feature type="domain" description="Fibronectin type-III" evidence="15">
    <location>
        <begin position="1492"/>
        <end position="1580"/>
    </location>
</feature>
<evidence type="ECO:0000256" key="14">
    <source>
        <dbReference type="SAM" id="SignalP"/>
    </source>
</evidence>
<keyword evidence="17" id="KW-1185">Reference proteome</keyword>
<keyword evidence="8" id="KW-1015">Disulfide bond</keyword>
<dbReference type="PANTHER" id="PTHR13817:SF73">
    <property type="entry name" value="FIBRONECTIN TYPE-III DOMAIN-CONTAINING PROTEIN"/>
    <property type="match status" value="1"/>
</dbReference>
<evidence type="ECO:0000256" key="12">
    <source>
        <dbReference type="ARBA" id="ARBA00023326"/>
    </source>
</evidence>
<proteinExistence type="inferred from homology"/>
<gene>
    <name evidence="16" type="ORF">ACFFTR_39485</name>
</gene>